<dbReference type="InterPro" id="IPR043135">
    <property type="entry name" value="Fur_C"/>
</dbReference>
<evidence type="ECO:0000313" key="9">
    <source>
        <dbReference type="Proteomes" id="UP000029538"/>
    </source>
</evidence>
<dbReference type="InterPro" id="IPR036388">
    <property type="entry name" value="WH-like_DNA-bd_sf"/>
</dbReference>
<feature type="binding site" evidence="7">
    <location>
        <position position="100"/>
    </location>
    <ligand>
        <name>Zn(2+)</name>
        <dbReference type="ChEBI" id="CHEBI:29105"/>
    </ligand>
</feature>
<evidence type="ECO:0000256" key="2">
    <source>
        <dbReference type="ARBA" id="ARBA00022491"/>
    </source>
</evidence>
<dbReference type="GO" id="GO:1900376">
    <property type="term" value="P:regulation of secondary metabolite biosynthetic process"/>
    <property type="evidence" value="ECO:0007669"/>
    <property type="project" value="TreeGrafter"/>
</dbReference>
<comment type="similarity">
    <text evidence="1">Belongs to the Fur family.</text>
</comment>
<dbReference type="Gene3D" id="3.30.1490.190">
    <property type="match status" value="1"/>
</dbReference>
<keyword evidence="6" id="KW-0804">Transcription</keyword>
<dbReference type="SUPFAM" id="SSF46785">
    <property type="entry name" value="Winged helix' DNA-binding domain"/>
    <property type="match status" value="1"/>
</dbReference>
<evidence type="ECO:0000256" key="7">
    <source>
        <dbReference type="PIRSR" id="PIRSR602481-1"/>
    </source>
</evidence>
<name>A0A096APY9_9BACT</name>
<dbReference type="GO" id="GO:0000976">
    <property type="term" value="F:transcription cis-regulatory region binding"/>
    <property type="evidence" value="ECO:0007669"/>
    <property type="project" value="TreeGrafter"/>
</dbReference>
<gene>
    <name evidence="8" type="ORF">HMPREF0654_06355</name>
</gene>
<feature type="binding site" evidence="7">
    <location>
        <position position="136"/>
    </location>
    <ligand>
        <name>Zn(2+)</name>
        <dbReference type="ChEBI" id="CHEBI:29105"/>
    </ligand>
</feature>
<dbReference type="EMBL" id="JRNR01000057">
    <property type="protein sequence ID" value="KGF49148.1"/>
    <property type="molecule type" value="Genomic_DNA"/>
</dbReference>
<evidence type="ECO:0000313" key="8">
    <source>
        <dbReference type="EMBL" id="KGF49148.1"/>
    </source>
</evidence>
<feature type="binding site" evidence="7">
    <location>
        <position position="133"/>
    </location>
    <ligand>
        <name>Zn(2+)</name>
        <dbReference type="ChEBI" id="CHEBI:29105"/>
    </ligand>
</feature>
<evidence type="ECO:0000256" key="4">
    <source>
        <dbReference type="ARBA" id="ARBA00023015"/>
    </source>
</evidence>
<comment type="caution">
    <text evidence="8">The sequence shown here is derived from an EMBL/GenBank/DDBJ whole genome shotgun (WGS) entry which is preliminary data.</text>
</comment>
<dbReference type="GO" id="GO:0003700">
    <property type="term" value="F:DNA-binding transcription factor activity"/>
    <property type="evidence" value="ECO:0007669"/>
    <property type="project" value="InterPro"/>
</dbReference>
<dbReference type="GO" id="GO:0045892">
    <property type="term" value="P:negative regulation of DNA-templated transcription"/>
    <property type="evidence" value="ECO:0007669"/>
    <property type="project" value="TreeGrafter"/>
</dbReference>
<dbReference type="Pfam" id="PF01475">
    <property type="entry name" value="FUR"/>
    <property type="match status" value="1"/>
</dbReference>
<keyword evidence="7" id="KW-0479">Metal-binding</keyword>
<dbReference type="PANTHER" id="PTHR33202:SF22">
    <property type="entry name" value="HYDROGEN PEROXIDE SENSITIVE REPRESSOR"/>
    <property type="match status" value="1"/>
</dbReference>
<evidence type="ECO:0000256" key="6">
    <source>
        <dbReference type="ARBA" id="ARBA00023163"/>
    </source>
</evidence>
<dbReference type="Gene3D" id="1.10.10.10">
    <property type="entry name" value="Winged helix-like DNA-binding domain superfamily/Winged helix DNA-binding domain"/>
    <property type="match status" value="1"/>
</dbReference>
<proteinExistence type="inferred from homology"/>
<dbReference type="InterPro" id="IPR036390">
    <property type="entry name" value="WH_DNA-bd_sf"/>
</dbReference>
<keyword evidence="4" id="KW-0805">Transcription regulation</keyword>
<dbReference type="GO" id="GO:0008270">
    <property type="term" value="F:zinc ion binding"/>
    <property type="evidence" value="ECO:0007669"/>
    <property type="project" value="TreeGrafter"/>
</dbReference>
<dbReference type="PANTHER" id="PTHR33202">
    <property type="entry name" value="ZINC UPTAKE REGULATION PROTEIN"/>
    <property type="match status" value="1"/>
</dbReference>
<accession>A0A096APY9</accession>
<dbReference type="RefSeq" id="WP_036883305.1">
    <property type="nucleotide sequence ID" value="NZ_JRNR01000057.1"/>
</dbReference>
<dbReference type="AlphaFoldDB" id="A0A096APY9"/>
<dbReference type="InterPro" id="IPR002481">
    <property type="entry name" value="FUR"/>
</dbReference>
<comment type="cofactor">
    <cofactor evidence="7">
        <name>Zn(2+)</name>
        <dbReference type="ChEBI" id="CHEBI:29105"/>
    </cofactor>
    <text evidence="7">Binds 1 zinc ion per subunit.</text>
</comment>
<keyword evidence="5" id="KW-0238">DNA-binding</keyword>
<keyword evidence="2" id="KW-0678">Repressor</keyword>
<protein>
    <submittedName>
        <fullName evidence="8">Transcriptional regulator</fullName>
    </submittedName>
</protein>
<evidence type="ECO:0000256" key="5">
    <source>
        <dbReference type="ARBA" id="ARBA00023125"/>
    </source>
</evidence>
<evidence type="ECO:0000256" key="1">
    <source>
        <dbReference type="ARBA" id="ARBA00007957"/>
    </source>
</evidence>
<sequence length="142" mass="16374">MNVEDVLEHLVKHGVKPTANRILIANAISEHYGPISMKELETKLQTIDKSSIFRTLILFREHHIVHQMEDGNDIVRYEICRSNDAEIDSDMHAHFYCQCCHHTVCLPEMAIPEINLPDGYQLKNVNFMLKGICPTCAEKMKR</sequence>
<dbReference type="Proteomes" id="UP000029538">
    <property type="component" value="Unassembled WGS sequence"/>
</dbReference>
<keyword evidence="3 7" id="KW-0862">Zinc</keyword>
<reference evidence="8 9" key="1">
    <citation type="submission" date="2014-07" db="EMBL/GenBank/DDBJ databases">
        <authorList>
            <person name="McCorrison J."/>
            <person name="Sanka R."/>
            <person name="Torralba M."/>
            <person name="Gillis M."/>
            <person name="Haft D.H."/>
            <person name="Methe B."/>
            <person name="Sutton G."/>
            <person name="Nelson K.E."/>
        </authorList>
    </citation>
    <scope>NUCLEOTIDE SEQUENCE [LARGE SCALE GENOMIC DNA]</scope>
    <source>
        <strain evidence="8 9">DNF00882</strain>
    </source>
</reference>
<evidence type="ECO:0000256" key="3">
    <source>
        <dbReference type="ARBA" id="ARBA00022833"/>
    </source>
</evidence>
<feature type="binding site" evidence="7">
    <location>
        <position position="97"/>
    </location>
    <ligand>
        <name>Zn(2+)</name>
        <dbReference type="ChEBI" id="CHEBI:29105"/>
    </ligand>
</feature>
<organism evidence="8 9">
    <name type="scientific">Prevotella disiens DNF00882</name>
    <dbReference type="NCBI Taxonomy" id="1401075"/>
    <lineage>
        <taxon>Bacteria</taxon>
        <taxon>Pseudomonadati</taxon>
        <taxon>Bacteroidota</taxon>
        <taxon>Bacteroidia</taxon>
        <taxon>Bacteroidales</taxon>
        <taxon>Prevotellaceae</taxon>
        <taxon>Prevotella</taxon>
    </lineage>
</organism>